<dbReference type="GO" id="GO:0016042">
    <property type="term" value="P:lipid catabolic process"/>
    <property type="evidence" value="ECO:0007669"/>
    <property type="project" value="UniProtKB-UniRule"/>
</dbReference>
<evidence type="ECO:0000313" key="3">
    <source>
        <dbReference type="EMBL" id="RAL15883.1"/>
    </source>
</evidence>
<name>A0A395I9I4_ASPHC</name>
<dbReference type="AlphaFoldDB" id="A0A395I9I4"/>
<evidence type="ECO:0000313" key="4">
    <source>
        <dbReference type="Proteomes" id="UP000248961"/>
    </source>
</evidence>
<dbReference type="GO" id="GO:0004806">
    <property type="term" value="F:triacylglycerol lipase activity"/>
    <property type="evidence" value="ECO:0007669"/>
    <property type="project" value="UniProtKB-UniRule"/>
</dbReference>
<dbReference type="Gene3D" id="1.10.260.130">
    <property type="match status" value="1"/>
</dbReference>
<feature type="signal peptide" evidence="2">
    <location>
        <begin position="1"/>
        <end position="23"/>
    </location>
</feature>
<dbReference type="VEuPathDB" id="FungiDB:BO97DRAFT_458848"/>
<dbReference type="GeneID" id="37203542"/>
<organism evidence="3 4">
    <name type="scientific">Aspergillus homomorphus (strain CBS 101889)</name>
    <dbReference type="NCBI Taxonomy" id="1450537"/>
    <lineage>
        <taxon>Eukaryota</taxon>
        <taxon>Fungi</taxon>
        <taxon>Dikarya</taxon>
        <taxon>Ascomycota</taxon>
        <taxon>Pezizomycotina</taxon>
        <taxon>Eurotiomycetes</taxon>
        <taxon>Eurotiomycetidae</taxon>
        <taxon>Eurotiales</taxon>
        <taxon>Aspergillaceae</taxon>
        <taxon>Aspergillus</taxon>
        <taxon>Aspergillus subgen. Circumdati</taxon>
    </lineage>
</organism>
<dbReference type="InterPro" id="IPR029058">
    <property type="entry name" value="AB_hydrolase_fold"/>
</dbReference>
<dbReference type="Proteomes" id="UP000248961">
    <property type="component" value="Unassembled WGS sequence"/>
</dbReference>
<gene>
    <name evidence="3" type="ORF">BO97DRAFT_458848</name>
</gene>
<protein>
    <submittedName>
        <fullName evidence="3">Putative lipase 8</fullName>
    </submittedName>
</protein>
<dbReference type="InterPro" id="IPR005152">
    <property type="entry name" value="Lipase_secreted"/>
</dbReference>
<dbReference type="PANTHER" id="PTHR34853">
    <property type="match status" value="1"/>
</dbReference>
<dbReference type="EMBL" id="KZ824270">
    <property type="protein sequence ID" value="RAL15883.1"/>
    <property type="molecule type" value="Genomic_DNA"/>
</dbReference>
<dbReference type="PANTHER" id="PTHR34853:SF5">
    <property type="entry name" value="LIP-DOMAIN-CONTAINING PROTEIN-RELATED"/>
    <property type="match status" value="1"/>
</dbReference>
<keyword evidence="4" id="KW-1185">Reference proteome</keyword>
<dbReference type="SUPFAM" id="SSF53474">
    <property type="entry name" value="alpha/beta-Hydrolases"/>
    <property type="match status" value="1"/>
</dbReference>
<keyword evidence="1" id="KW-0378">Hydrolase</keyword>
<feature type="chain" id="PRO_5045550344" evidence="2">
    <location>
        <begin position="24"/>
        <end position="425"/>
    </location>
</feature>
<proteinExistence type="predicted"/>
<accession>A0A395I9I4</accession>
<keyword evidence="2" id="KW-0732">Signal</keyword>
<dbReference type="OrthoDB" id="2373480at2759"/>
<dbReference type="Gene3D" id="3.40.50.1820">
    <property type="entry name" value="alpha/beta hydrolase"/>
    <property type="match status" value="1"/>
</dbReference>
<evidence type="ECO:0000256" key="1">
    <source>
        <dbReference type="ARBA" id="ARBA00022801"/>
    </source>
</evidence>
<reference evidence="3 4" key="1">
    <citation type="submission" date="2018-02" db="EMBL/GenBank/DDBJ databases">
        <title>The genomes of Aspergillus section Nigri reveals drivers in fungal speciation.</title>
        <authorList>
            <consortium name="DOE Joint Genome Institute"/>
            <person name="Vesth T.C."/>
            <person name="Nybo J."/>
            <person name="Theobald S."/>
            <person name="Brandl J."/>
            <person name="Frisvad J.C."/>
            <person name="Nielsen K.F."/>
            <person name="Lyhne E.K."/>
            <person name="Kogle M.E."/>
            <person name="Kuo A."/>
            <person name="Riley R."/>
            <person name="Clum A."/>
            <person name="Nolan M."/>
            <person name="Lipzen A."/>
            <person name="Salamov A."/>
            <person name="Henrissat B."/>
            <person name="Wiebenga A."/>
            <person name="De vries R.P."/>
            <person name="Grigoriev I.V."/>
            <person name="Mortensen U.H."/>
            <person name="Andersen M.R."/>
            <person name="Baker S.E."/>
        </authorList>
    </citation>
    <scope>NUCLEOTIDE SEQUENCE [LARGE SCALE GENOMIC DNA]</scope>
    <source>
        <strain evidence="3 4">CBS 101889</strain>
    </source>
</reference>
<evidence type="ECO:0000256" key="2">
    <source>
        <dbReference type="SAM" id="SignalP"/>
    </source>
</evidence>
<dbReference type="Pfam" id="PF03583">
    <property type="entry name" value="LIP"/>
    <property type="match status" value="1"/>
</dbReference>
<sequence length="425" mass="46392">MLLASQVFSLTALLWAVIPFVGASNQPRGFKKPLTPSVDPFYTPDDGWELTPPGTILKSRRVAIASIVQGVPTALESAHQLLYRTTNGRGLPNYAMNTVLIPYGAQLDLLASYHVGYDSPNNDCSPSYGIQLGASTNSSETLIELVVGMLPYLKKGIPLSVPDYLQRTAAFMVGQSAAYAVLDSLRAVRNSKNITGISEDAITTIHGYSQGALAALYAGLYRRSYAPDVRIDGAALGGMPTNISEVFYAVEKTISAGLAAASLMGIAHVYPELRAYIDKHLLPKYRPLYEITQQECIADFYKPVYGYAVHLIGQNVSTWFDNGRAIISDNIELFNFVGVPGLLGKPDFPMFIWRGTDDEVAVGIEEHDALVQRYCDEGLAIEYLRVHKTLHTPTIPFGLPGAHDFAARVFKGKPPTKCTTNDLWP</sequence>
<dbReference type="RefSeq" id="XP_025555037.1">
    <property type="nucleotide sequence ID" value="XM_025699253.1"/>
</dbReference>